<dbReference type="AlphaFoldDB" id="A0A816KKZ1"/>
<dbReference type="GO" id="GO:0016460">
    <property type="term" value="C:myosin II complex"/>
    <property type="evidence" value="ECO:0007669"/>
    <property type="project" value="TreeGrafter"/>
</dbReference>
<dbReference type="Pfam" id="PF13499">
    <property type="entry name" value="EF-hand_7"/>
    <property type="match status" value="2"/>
</dbReference>
<dbReference type="PANTHER" id="PTHR23048:SF0">
    <property type="entry name" value="CALMODULIN LIKE 3"/>
    <property type="match status" value="1"/>
</dbReference>
<dbReference type="CDD" id="cd00051">
    <property type="entry name" value="EFh"/>
    <property type="match status" value="1"/>
</dbReference>
<dbReference type="InterPro" id="IPR001751">
    <property type="entry name" value="S100/CaBP7/8-like_CS"/>
</dbReference>
<feature type="domain" description="EF-hand" evidence="3">
    <location>
        <begin position="174"/>
        <end position="209"/>
    </location>
</feature>
<proteinExistence type="predicted"/>
<keyword evidence="2" id="KW-0106">Calcium</keyword>
<gene>
    <name evidence="4" type="ORF">MBJ925_LOCUS1951</name>
</gene>
<organism evidence="4 5">
    <name type="scientific">Rotaria magnacalcarata</name>
    <dbReference type="NCBI Taxonomy" id="392030"/>
    <lineage>
        <taxon>Eukaryota</taxon>
        <taxon>Metazoa</taxon>
        <taxon>Spiralia</taxon>
        <taxon>Gnathifera</taxon>
        <taxon>Rotifera</taxon>
        <taxon>Eurotatoria</taxon>
        <taxon>Bdelloidea</taxon>
        <taxon>Philodinida</taxon>
        <taxon>Philodinidae</taxon>
        <taxon>Rotaria</taxon>
    </lineage>
</organism>
<dbReference type="InterPro" id="IPR018247">
    <property type="entry name" value="EF_Hand_1_Ca_BS"/>
</dbReference>
<dbReference type="Proteomes" id="UP000663824">
    <property type="component" value="Unassembled WGS sequence"/>
</dbReference>
<dbReference type="SMART" id="SM00054">
    <property type="entry name" value="EFh"/>
    <property type="match status" value="5"/>
</dbReference>
<dbReference type="EMBL" id="CAJNRE010000129">
    <property type="protein sequence ID" value="CAF1920563.1"/>
    <property type="molecule type" value="Genomic_DNA"/>
</dbReference>
<protein>
    <recommendedName>
        <fullName evidence="3">EF-hand domain-containing protein</fullName>
    </recommendedName>
</protein>
<keyword evidence="1" id="KW-0677">Repeat</keyword>
<dbReference type="Gene3D" id="1.10.238.10">
    <property type="entry name" value="EF-hand"/>
    <property type="match status" value="3"/>
</dbReference>
<feature type="domain" description="EF-hand" evidence="3">
    <location>
        <begin position="132"/>
        <end position="167"/>
    </location>
</feature>
<evidence type="ECO:0000313" key="5">
    <source>
        <dbReference type="Proteomes" id="UP000663824"/>
    </source>
</evidence>
<feature type="domain" description="EF-hand" evidence="3">
    <location>
        <begin position="247"/>
        <end position="282"/>
    </location>
</feature>
<feature type="domain" description="EF-hand" evidence="3">
    <location>
        <begin position="283"/>
        <end position="313"/>
    </location>
</feature>
<dbReference type="SUPFAM" id="SSF47473">
    <property type="entry name" value="EF-hand"/>
    <property type="match status" value="2"/>
</dbReference>
<reference evidence="4" key="1">
    <citation type="submission" date="2021-02" db="EMBL/GenBank/DDBJ databases">
        <authorList>
            <person name="Nowell W R."/>
        </authorList>
    </citation>
    <scope>NUCLEOTIDE SEQUENCE</scope>
</reference>
<sequence length="313" mass="36022">MVEGNKAFYKSRFLFYSMAHLTLSQEREMHESFDLFDAGKQEYVGLDLGIINCFLVLDHSSSISKSELKHVTNALNIKVNEHEFEKLLSQFNTDHCVKLILMSLKQLWMHPILKNIPNKNYQMNSIIYYHAWEGTEIEAIVKSLDTDSGGKISFEKFSQIFYSFFDRMAKLTASQERELHDAFDLFDTDHSGKISKSELKHVLNALHIKANEHELTQLLSQMDADHSGEVDFNEFKTVMGASYFKKCSTQELHAAFKKFDEDGNGYITGNELDHILSRMGRHLSRTEIEAIVKSLDKSGDGKISFDEFCKLFD</sequence>
<evidence type="ECO:0000256" key="1">
    <source>
        <dbReference type="ARBA" id="ARBA00022737"/>
    </source>
</evidence>
<dbReference type="GO" id="GO:0005509">
    <property type="term" value="F:calcium ion binding"/>
    <property type="evidence" value="ECO:0007669"/>
    <property type="project" value="InterPro"/>
</dbReference>
<dbReference type="FunFam" id="1.10.238.10:FF:000003">
    <property type="entry name" value="Calmodulin A"/>
    <property type="match status" value="1"/>
</dbReference>
<feature type="domain" description="EF-hand" evidence="3">
    <location>
        <begin position="210"/>
        <end position="245"/>
    </location>
</feature>
<name>A0A816KKZ1_9BILA</name>
<evidence type="ECO:0000256" key="2">
    <source>
        <dbReference type="ARBA" id="ARBA00022837"/>
    </source>
</evidence>
<dbReference type="InterPro" id="IPR002048">
    <property type="entry name" value="EF_hand_dom"/>
</dbReference>
<dbReference type="PANTHER" id="PTHR23048">
    <property type="entry name" value="MYOSIN LIGHT CHAIN 1, 3"/>
    <property type="match status" value="1"/>
</dbReference>
<accession>A0A816KKZ1</accession>
<dbReference type="PROSITE" id="PS00018">
    <property type="entry name" value="EF_HAND_1"/>
    <property type="match status" value="4"/>
</dbReference>
<dbReference type="PROSITE" id="PS00303">
    <property type="entry name" value="S100_CABP"/>
    <property type="match status" value="1"/>
</dbReference>
<evidence type="ECO:0000259" key="3">
    <source>
        <dbReference type="PROSITE" id="PS50222"/>
    </source>
</evidence>
<comment type="caution">
    <text evidence="4">The sequence shown here is derived from an EMBL/GenBank/DDBJ whole genome shotgun (WGS) entry which is preliminary data.</text>
</comment>
<evidence type="ECO:0000313" key="4">
    <source>
        <dbReference type="EMBL" id="CAF1920563.1"/>
    </source>
</evidence>
<dbReference type="InterPro" id="IPR050230">
    <property type="entry name" value="CALM/Myosin/TropC-like"/>
</dbReference>
<dbReference type="InterPro" id="IPR011992">
    <property type="entry name" value="EF-hand-dom_pair"/>
</dbReference>
<dbReference type="PROSITE" id="PS50222">
    <property type="entry name" value="EF_HAND_2"/>
    <property type="match status" value="5"/>
</dbReference>